<dbReference type="AlphaFoldDB" id="A0A4Y8X0U9"/>
<dbReference type="Gene3D" id="3.40.50.2300">
    <property type="match status" value="2"/>
</dbReference>
<reference evidence="2 3" key="1">
    <citation type="submission" date="2020-08" db="EMBL/GenBank/DDBJ databases">
        <title>Sequencing the genomes of 1000 actinobacteria strains.</title>
        <authorList>
            <person name="Klenk H.-P."/>
        </authorList>
    </citation>
    <scope>NUCLEOTIDE SEQUENCE [LARGE SCALE GENOMIC DNA]</scope>
    <source>
        <strain evidence="2 3">DSM 19079</strain>
    </source>
</reference>
<dbReference type="Proteomes" id="UP000560081">
    <property type="component" value="Unassembled WGS sequence"/>
</dbReference>
<dbReference type="InterPro" id="IPR007487">
    <property type="entry name" value="ABC_transpt-TYRBP-like"/>
</dbReference>
<dbReference type="Pfam" id="PF04392">
    <property type="entry name" value="ABC_sub_bind"/>
    <property type="match status" value="1"/>
</dbReference>
<accession>A0A4Y8X0U9</accession>
<dbReference type="RefSeq" id="WP_135030332.1">
    <property type="nucleotide sequence ID" value="NZ_BMLA01000008.1"/>
</dbReference>
<evidence type="ECO:0000313" key="3">
    <source>
        <dbReference type="Proteomes" id="UP000560081"/>
    </source>
</evidence>
<evidence type="ECO:0000313" key="2">
    <source>
        <dbReference type="EMBL" id="MBB4883448.1"/>
    </source>
</evidence>
<keyword evidence="1" id="KW-0732">Signal</keyword>
<protein>
    <submittedName>
        <fullName evidence="2">Putative ABC transport system substrate-binding protein</fullName>
    </submittedName>
</protein>
<feature type="chain" id="PRO_5038647040" evidence="1">
    <location>
        <begin position="24"/>
        <end position="343"/>
    </location>
</feature>
<dbReference type="CDD" id="cd06325">
    <property type="entry name" value="PBP1_ABC_unchar_transporter"/>
    <property type="match status" value="1"/>
</dbReference>
<dbReference type="PANTHER" id="PTHR35271:SF1">
    <property type="entry name" value="ABC TRANSPORTER, SUBSTRATE-BINDING LIPOPROTEIN"/>
    <property type="match status" value="1"/>
</dbReference>
<gene>
    <name evidence="2" type="ORF">BJ976_001799</name>
</gene>
<dbReference type="SUPFAM" id="SSF53822">
    <property type="entry name" value="Periplasmic binding protein-like I"/>
    <property type="match status" value="1"/>
</dbReference>
<dbReference type="InterPro" id="IPR028082">
    <property type="entry name" value="Peripla_BP_I"/>
</dbReference>
<dbReference type="PROSITE" id="PS51257">
    <property type="entry name" value="PROKAR_LIPOPROTEIN"/>
    <property type="match status" value="1"/>
</dbReference>
<evidence type="ECO:0000256" key="1">
    <source>
        <dbReference type="SAM" id="SignalP"/>
    </source>
</evidence>
<keyword evidence="3" id="KW-1185">Reference proteome</keyword>
<feature type="signal peptide" evidence="1">
    <location>
        <begin position="1"/>
        <end position="23"/>
    </location>
</feature>
<comment type="caution">
    <text evidence="2">The sequence shown here is derived from an EMBL/GenBank/DDBJ whole genome shotgun (WGS) entry which is preliminary data.</text>
</comment>
<name>A0A4Y8X0U9_9MICC</name>
<sequence length="343" mass="34966">MKHRTLRLTAGLAVALLGLTACGDGGSAAGSSSAAGGSSSAAAGGEGKEYTVGINQLISHPALDGARTGFESAFEDAGLTVTFDEQNAQGDQGTATSIASTFASSDVDLVAAIATPAGQATATAVTDKPVVFMAVTDPVGAQLVDSEEKPGGNVTGMSDRNPVKEQLQLLKDVDPEATTVGIVWNSGESNSKVQVDQAKEAGEELGLEIKEATITNSSEVQQGVESLKGVDGIYVPTDNAVVSALESVVSFGQANQVPVISADTDSVERGALGTYGIDYEEHGRQAGEMAVKILKDGQNPGDIPVGFAAEDSLELVLNKEAAGKYGVELPQELVDRADEVIVG</sequence>
<dbReference type="PANTHER" id="PTHR35271">
    <property type="entry name" value="ABC TRANSPORTER, SUBSTRATE-BINDING LIPOPROTEIN-RELATED"/>
    <property type="match status" value="1"/>
</dbReference>
<dbReference type="EMBL" id="JACHMC010000001">
    <property type="protein sequence ID" value="MBB4883448.1"/>
    <property type="molecule type" value="Genomic_DNA"/>
</dbReference>
<dbReference type="OrthoDB" id="9776955at2"/>
<organism evidence="2 3">
    <name type="scientific">Micrococcus flavus</name>
    <dbReference type="NCBI Taxonomy" id="384602"/>
    <lineage>
        <taxon>Bacteria</taxon>
        <taxon>Bacillati</taxon>
        <taxon>Actinomycetota</taxon>
        <taxon>Actinomycetes</taxon>
        <taxon>Micrococcales</taxon>
        <taxon>Micrococcaceae</taxon>
        <taxon>Micrococcus</taxon>
    </lineage>
</organism>
<proteinExistence type="predicted"/>